<dbReference type="AlphaFoldDB" id="A0A8J3F5G2"/>
<name>A0A8J3F5G2_9BACI</name>
<gene>
    <name evidence="1" type="ORF">GCM10007380_40100</name>
</gene>
<protein>
    <recommendedName>
        <fullName evidence="3">DUF4304 domain-containing protein</fullName>
    </recommendedName>
</protein>
<keyword evidence="2" id="KW-1185">Reference proteome</keyword>
<dbReference type="EMBL" id="BMHB01000004">
    <property type="protein sequence ID" value="GGI17871.1"/>
    <property type="molecule type" value="Genomic_DNA"/>
</dbReference>
<accession>A0A8J3F5G2</accession>
<sequence>MKKQDQKNMLLDQLHKQLSIYGYKKNTSRQQLWKPFEFGKVAIHLSFINHLDDFDITVDVGIRFDELEEMKNMNNGLLNQKEKKQTFSIGTELGNLIVGKQRRWTIIEESNIENISNSIFSAIKEIAFPYIDKYSIKENVFNDCLSDGEESIVLTGIDYVRAMNAVGLAKILNKVDEIEQIIEDKTKFLEDKNDFGVSMFCNFVKTIQ</sequence>
<evidence type="ECO:0000313" key="2">
    <source>
        <dbReference type="Proteomes" id="UP000626244"/>
    </source>
</evidence>
<evidence type="ECO:0000313" key="1">
    <source>
        <dbReference type="EMBL" id="GGI17871.1"/>
    </source>
</evidence>
<reference evidence="2" key="1">
    <citation type="journal article" date="2019" name="Int. J. Syst. Evol. Microbiol.">
        <title>The Global Catalogue of Microorganisms (GCM) 10K type strain sequencing project: providing services to taxonomists for standard genome sequencing and annotation.</title>
        <authorList>
            <consortium name="The Broad Institute Genomics Platform"/>
            <consortium name="The Broad Institute Genome Sequencing Center for Infectious Disease"/>
            <person name="Wu L."/>
            <person name="Ma J."/>
        </authorList>
    </citation>
    <scope>NUCLEOTIDE SEQUENCE [LARGE SCALE GENOMIC DNA]</scope>
    <source>
        <strain evidence="2">CGMCC 1.14993</strain>
    </source>
</reference>
<comment type="caution">
    <text evidence="1">The sequence shown here is derived from an EMBL/GenBank/DDBJ whole genome shotgun (WGS) entry which is preliminary data.</text>
</comment>
<proteinExistence type="predicted"/>
<dbReference type="RefSeq" id="WP_088003150.1">
    <property type="nucleotide sequence ID" value="NZ_BMHB01000004.1"/>
</dbReference>
<dbReference type="OrthoDB" id="2965712at2"/>
<evidence type="ECO:0008006" key="3">
    <source>
        <dbReference type="Google" id="ProtNLM"/>
    </source>
</evidence>
<dbReference type="Proteomes" id="UP000626244">
    <property type="component" value="Unassembled WGS sequence"/>
</dbReference>
<organism evidence="1 2">
    <name type="scientific">Gottfriedia solisilvae</name>
    <dbReference type="NCBI Taxonomy" id="1516104"/>
    <lineage>
        <taxon>Bacteria</taxon>
        <taxon>Bacillati</taxon>
        <taxon>Bacillota</taxon>
        <taxon>Bacilli</taxon>
        <taxon>Bacillales</taxon>
        <taxon>Bacillaceae</taxon>
        <taxon>Gottfriedia</taxon>
    </lineage>
</organism>